<sequence>MKIDQSTATIIAALIAVSGVIISLLNSWIVYNKQKKVNEELQGKQQKFQEKIEKGNNEFKKGLQNQVIASESQKFIIDTINQPAEKINESISYIRENLIHYITYSQMIEPDLGHIEVSKRIIDFNNNISTIKLYLNYFSDESYNSFVLFINEIDRLSIEIVNLYKNKENDNDLIMQSTKDAVKKGREKLSEFEEIYGKEIKELIKTLKEELKK</sequence>
<keyword evidence="1" id="KW-0175">Coiled coil</keyword>
<reference evidence="4" key="1">
    <citation type="submission" date="2016-09" db="EMBL/GenBank/DDBJ databases">
        <title>Draft genome sequence of a novel species of the family Streptococcaceae isolated from flowers.</title>
        <authorList>
            <person name="Chuah L.-O."/>
            <person name="Yap K.-P."/>
            <person name="Thong K.L."/>
            <person name="Liong M.T."/>
            <person name="Ahmad R."/>
            <person name="Rusul G."/>
        </authorList>
    </citation>
    <scope>NUCLEOTIDE SEQUENCE [LARGE SCALE GENOMIC DNA]</scope>
    <source>
        <strain evidence="4">HibF3</strain>
    </source>
</reference>
<feature type="transmembrane region" description="Helical" evidence="2">
    <location>
        <begin position="6"/>
        <end position="31"/>
    </location>
</feature>
<gene>
    <name evidence="3" type="ORF">BG262_02790</name>
</gene>
<keyword evidence="2" id="KW-0812">Transmembrane</keyword>
<accession>A0A9Q5JG32</accession>
<dbReference type="AlphaFoldDB" id="A0A9Q5JG32"/>
<evidence type="ECO:0000313" key="4">
    <source>
        <dbReference type="Proteomes" id="UP000177273"/>
    </source>
</evidence>
<evidence type="ECO:0000256" key="1">
    <source>
        <dbReference type="SAM" id="Coils"/>
    </source>
</evidence>
<keyword evidence="2" id="KW-1133">Transmembrane helix</keyword>
<evidence type="ECO:0000256" key="2">
    <source>
        <dbReference type="SAM" id="Phobius"/>
    </source>
</evidence>
<evidence type="ECO:0000313" key="3">
    <source>
        <dbReference type="EMBL" id="OFI46742.1"/>
    </source>
</evidence>
<protein>
    <submittedName>
        <fullName evidence="3">Uncharacterized protein</fullName>
    </submittedName>
</protein>
<keyword evidence="2" id="KW-0472">Membrane</keyword>
<dbReference type="EMBL" id="MKIQ01000027">
    <property type="protein sequence ID" value="OFI46742.1"/>
    <property type="molecule type" value="Genomic_DNA"/>
</dbReference>
<dbReference type="Proteomes" id="UP000177273">
    <property type="component" value="Unassembled WGS sequence"/>
</dbReference>
<comment type="caution">
    <text evidence="3">The sequence shown here is derived from an EMBL/GenBank/DDBJ whole genome shotgun (WGS) entry which is preliminary data.</text>
</comment>
<keyword evidence="4" id="KW-1185">Reference proteome</keyword>
<dbReference type="RefSeq" id="WP_070787875.1">
    <property type="nucleotide sequence ID" value="NZ_MKIQ01000027.1"/>
</dbReference>
<name>A0A9Q5JG32_9LACT</name>
<feature type="coiled-coil region" evidence="1">
    <location>
        <begin position="31"/>
        <end position="58"/>
    </location>
</feature>
<organism evidence="3 4">
    <name type="scientific">Floricoccus penangensis</name>
    <dbReference type="NCBI Taxonomy" id="1859475"/>
    <lineage>
        <taxon>Bacteria</taxon>
        <taxon>Bacillati</taxon>
        <taxon>Bacillota</taxon>
        <taxon>Bacilli</taxon>
        <taxon>Lactobacillales</taxon>
        <taxon>Streptococcaceae</taxon>
        <taxon>Floricoccus</taxon>
    </lineage>
</organism>
<proteinExistence type="predicted"/>